<protein>
    <recommendedName>
        <fullName evidence="3">FlgN protein</fullName>
    </recommendedName>
</protein>
<reference evidence="1 2" key="1">
    <citation type="submission" date="2016-06" db="EMBL/GenBank/DDBJ databases">
        <title>Three novel species with peptidoglycan cell walls form the new genus Lacunisphaera gen. nov. in the family Opitutaceae of the verrucomicrobial subdivision 4.</title>
        <authorList>
            <person name="Rast P."/>
            <person name="Gloeckner I."/>
            <person name="Jogler M."/>
            <person name="Boedeker C."/>
            <person name="Jeske O."/>
            <person name="Wiegand S."/>
            <person name="Reinhardt R."/>
            <person name="Schumann P."/>
            <person name="Rohde M."/>
            <person name="Spring S."/>
            <person name="Gloeckner F.O."/>
            <person name="Jogler C."/>
        </authorList>
    </citation>
    <scope>NUCLEOTIDE SEQUENCE [LARGE SCALE GENOMIC DNA]</scope>
    <source>
        <strain evidence="1 2">IG16b</strain>
    </source>
</reference>
<dbReference type="Proteomes" id="UP000095228">
    <property type="component" value="Chromosome"/>
</dbReference>
<evidence type="ECO:0000313" key="2">
    <source>
        <dbReference type="Proteomes" id="UP000095228"/>
    </source>
</evidence>
<dbReference type="KEGG" id="obg:Verru16b_02146"/>
<evidence type="ECO:0008006" key="3">
    <source>
        <dbReference type="Google" id="ProtNLM"/>
    </source>
</evidence>
<gene>
    <name evidence="1" type="ORF">Verru16b_02146</name>
</gene>
<sequence>MTPMEALQQHQELCNELHQLALEENSFLQQHRRVPDAALLEKKKGLLARLDDTLAALRAVPRHSAEGAPFRQALDKTRARILQILQLDKENEQLLLRFSLTGASASAPAAAQMPSASILQRIYQRHT</sequence>
<name>A0A1D8AW03_9BACT</name>
<dbReference type="AlphaFoldDB" id="A0A1D8AW03"/>
<proteinExistence type="predicted"/>
<accession>A0A1D8AW03</accession>
<dbReference type="STRING" id="1838286.Verru16b_02146"/>
<evidence type="ECO:0000313" key="1">
    <source>
        <dbReference type="EMBL" id="AOS45070.1"/>
    </source>
</evidence>
<dbReference type="EMBL" id="CP016094">
    <property type="protein sequence ID" value="AOS45070.1"/>
    <property type="molecule type" value="Genomic_DNA"/>
</dbReference>
<organism evidence="1 2">
    <name type="scientific">Lacunisphaera limnophila</name>
    <dbReference type="NCBI Taxonomy" id="1838286"/>
    <lineage>
        <taxon>Bacteria</taxon>
        <taxon>Pseudomonadati</taxon>
        <taxon>Verrucomicrobiota</taxon>
        <taxon>Opitutia</taxon>
        <taxon>Opitutales</taxon>
        <taxon>Opitutaceae</taxon>
        <taxon>Lacunisphaera</taxon>
    </lineage>
</organism>
<keyword evidence="2" id="KW-1185">Reference proteome</keyword>